<gene>
    <name evidence="3" type="ORF">IPV69_02420</name>
</gene>
<dbReference type="Pfam" id="PF13360">
    <property type="entry name" value="PQQ_2"/>
    <property type="match status" value="1"/>
</dbReference>
<dbReference type="PANTHER" id="PTHR34512">
    <property type="entry name" value="CELL SURFACE PROTEIN"/>
    <property type="match status" value="1"/>
</dbReference>
<dbReference type="Gene3D" id="2.40.10.480">
    <property type="match status" value="1"/>
</dbReference>
<protein>
    <submittedName>
        <fullName evidence="3">PQQ-like beta-propeller repeat protein</fullName>
    </submittedName>
</protein>
<keyword evidence="1" id="KW-0732">Signal</keyword>
<feature type="domain" description="Pyrrolo-quinoline quinone repeat" evidence="2">
    <location>
        <begin position="86"/>
        <end position="335"/>
    </location>
</feature>
<evidence type="ECO:0000313" key="4">
    <source>
        <dbReference type="Proteomes" id="UP000593765"/>
    </source>
</evidence>
<dbReference type="Proteomes" id="UP000593765">
    <property type="component" value="Chromosome"/>
</dbReference>
<dbReference type="InterPro" id="IPR002372">
    <property type="entry name" value="PQQ_rpt_dom"/>
</dbReference>
<dbReference type="AlphaFoldDB" id="A0A7M2WXV8"/>
<evidence type="ECO:0000313" key="3">
    <source>
        <dbReference type="EMBL" id="QOV90249.1"/>
    </source>
</evidence>
<dbReference type="InterPro" id="IPR015943">
    <property type="entry name" value="WD40/YVTN_repeat-like_dom_sf"/>
</dbReference>
<dbReference type="RefSeq" id="WP_206293325.1">
    <property type="nucleotide sequence ID" value="NZ_CP063458.1"/>
</dbReference>
<dbReference type="InterPro" id="IPR011047">
    <property type="entry name" value="Quinoprotein_ADH-like_sf"/>
</dbReference>
<dbReference type="EMBL" id="CP063458">
    <property type="protein sequence ID" value="QOV90249.1"/>
    <property type="molecule type" value="Genomic_DNA"/>
</dbReference>
<accession>A0A7M2WXV8</accession>
<evidence type="ECO:0000256" key="1">
    <source>
        <dbReference type="SAM" id="SignalP"/>
    </source>
</evidence>
<dbReference type="KEGG" id="hbs:IPV69_02420"/>
<sequence>MHYRRFFAVVISALLAPAALAADWPQWRGPNRDGISAEAGLLKAWPADGPKQVWRTDGIGAGYSTPAVAGGRVYLMSNEGLDAEFVRCYTLTDGKLVWSSEKVGRVGNPNQRPSYPAARCTPAIDGDLLYAIGSDGDLVCLETATGKLKWKKSFRNDFGGKPGEWAYSESPLVDGNKVIVTPGGGQATVVALDKLTGNTIWKFASPNADEAGYSSPVVAEIAGSRQIVQFIGKGVIGLDAATGTLLWTFADTVGRANMTTPIVHEGHVYTGGGLGTAGLAKISVNGGKWSAAMVYVDKKLPMSNGGVVRIGEYLYGSSQAGLTCAEFKTGAIKWSDRSIGPSALSAAGDRLYLHSETGTVALVEASPEAYREHGRFTPPNIPAREAKDKAYAHPVIVEGKLLIRDGASLLCYDIAGK</sequence>
<name>A0A7M2WXV8_9BACT</name>
<dbReference type="InterPro" id="IPR018391">
    <property type="entry name" value="PQQ_b-propeller_rpt"/>
</dbReference>
<evidence type="ECO:0000259" key="2">
    <source>
        <dbReference type="Pfam" id="PF13360"/>
    </source>
</evidence>
<dbReference type="SUPFAM" id="SSF50998">
    <property type="entry name" value="Quinoprotein alcohol dehydrogenase-like"/>
    <property type="match status" value="1"/>
</dbReference>
<dbReference type="SMART" id="SM00564">
    <property type="entry name" value="PQQ"/>
    <property type="match status" value="3"/>
</dbReference>
<organism evidence="3 4">
    <name type="scientific">Humisphaera borealis</name>
    <dbReference type="NCBI Taxonomy" id="2807512"/>
    <lineage>
        <taxon>Bacteria</taxon>
        <taxon>Pseudomonadati</taxon>
        <taxon>Planctomycetota</taxon>
        <taxon>Phycisphaerae</taxon>
        <taxon>Tepidisphaerales</taxon>
        <taxon>Tepidisphaeraceae</taxon>
        <taxon>Humisphaera</taxon>
    </lineage>
</organism>
<dbReference type="Gene3D" id="2.130.10.10">
    <property type="entry name" value="YVTN repeat-like/Quinoprotein amine dehydrogenase"/>
    <property type="match status" value="1"/>
</dbReference>
<keyword evidence="4" id="KW-1185">Reference proteome</keyword>
<dbReference type="PANTHER" id="PTHR34512:SF30">
    <property type="entry name" value="OUTER MEMBRANE PROTEIN ASSEMBLY FACTOR BAMB"/>
    <property type="match status" value="1"/>
</dbReference>
<feature type="chain" id="PRO_5034273309" evidence="1">
    <location>
        <begin position="22"/>
        <end position="417"/>
    </location>
</feature>
<proteinExistence type="predicted"/>
<feature type="signal peptide" evidence="1">
    <location>
        <begin position="1"/>
        <end position="21"/>
    </location>
</feature>
<reference evidence="3 4" key="1">
    <citation type="submission" date="2020-10" db="EMBL/GenBank/DDBJ databases">
        <title>Wide distribution of Phycisphaera-like planctomycetes from WD2101 soil group in peatlands and genome analysis of the first cultivated representative.</title>
        <authorList>
            <person name="Dedysh S.N."/>
            <person name="Beletsky A.V."/>
            <person name="Ivanova A."/>
            <person name="Kulichevskaya I.S."/>
            <person name="Suzina N.E."/>
            <person name="Philippov D.A."/>
            <person name="Rakitin A.L."/>
            <person name="Mardanov A.V."/>
            <person name="Ravin N.V."/>
        </authorList>
    </citation>
    <scope>NUCLEOTIDE SEQUENCE [LARGE SCALE GENOMIC DNA]</scope>
    <source>
        <strain evidence="3 4">M1803</strain>
    </source>
</reference>